<sequence>MKDKLTTAKLGQIIFVLVILVAAFWFRTAKNDKSGAELASSNAVYCDIGHNKCVTQQGELRATAQLTADKLQPESPFQLNITLSDSNATVLNSRLEGHSMYMGTLPALIKQQAPGVWKGQALVGACTESSMVWAWVLDIEHQGETQPFKFLFEVKR</sequence>
<name>A0ABS3NFU6_9GAMM</name>
<keyword evidence="1" id="KW-0812">Transmembrane</keyword>
<evidence type="ECO:0000256" key="1">
    <source>
        <dbReference type="SAM" id="Phobius"/>
    </source>
</evidence>
<dbReference type="EMBL" id="JAGDFX010000007">
    <property type="protein sequence ID" value="MBO1519461.1"/>
    <property type="molecule type" value="Genomic_DNA"/>
</dbReference>
<feature type="transmembrane region" description="Helical" evidence="1">
    <location>
        <begin position="6"/>
        <end position="26"/>
    </location>
</feature>
<comment type="caution">
    <text evidence="2">The sequence shown here is derived from an EMBL/GenBank/DDBJ whole genome shotgun (WGS) entry which is preliminary data.</text>
</comment>
<keyword evidence="1" id="KW-1133">Transmembrane helix</keyword>
<keyword evidence="1" id="KW-0472">Membrane</keyword>
<dbReference type="Proteomes" id="UP000664882">
    <property type="component" value="Unassembled WGS sequence"/>
</dbReference>
<evidence type="ECO:0000313" key="3">
    <source>
        <dbReference type="Proteomes" id="UP000664882"/>
    </source>
</evidence>
<dbReference type="RefSeq" id="WP_208005336.1">
    <property type="nucleotide sequence ID" value="NZ_JAGDFX010000007.1"/>
</dbReference>
<keyword evidence="3" id="KW-1185">Reference proteome</keyword>
<protein>
    <recommendedName>
        <fullName evidence="4">YtkA-like domain-containing protein</fullName>
    </recommendedName>
</protein>
<accession>A0ABS3NFU6</accession>
<evidence type="ECO:0000313" key="2">
    <source>
        <dbReference type="EMBL" id="MBO1519461.1"/>
    </source>
</evidence>
<proteinExistence type="predicted"/>
<organism evidence="2 3">
    <name type="scientific">Oceanisphaera pacifica</name>
    <dbReference type="NCBI Taxonomy" id="2818389"/>
    <lineage>
        <taxon>Bacteria</taxon>
        <taxon>Pseudomonadati</taxon>
        <taxon>Pseudomonadota</taxon>
        <taxon>Gammaproteobacteria</taxon>
        <taxon>Aeromonadales</taxon>
        <taxon>Aeromonadaceae</taxon>
        <taxon>Oceanisphaera</taxon>
    </lineage>
</organism>
<reference evidence="2 3" key="1">
    <citation type="submission" date="2021-03" db="EMBL/GenBank/DDBJ databases">
        <title>Oceanisphaera sp. nov., isolated from the intestine.</title>
        <authorList>
            <person name="Zhao L.-H."/>
            <person name="Shi L.-F."/>
        </authorList>
    </citation>
    <scope>NUCLEOTIDE SEQUENCE [LARGE SCALE GENOMIC DNA]</scope>
    <source>
        <strain evidence="2 3">DM8</strain>
    </source>
</reference>
<evidence type="ECO:0008006" key="4">
    <source>
        <dbReference type="Google" id="ProtNLM"/>
    </source>
</evidence>
<gene>
    <name evidence="2" type="ORF">J3U76_07445</name>
</gene>